<accession>A0ACC0C665</accession>
<proteinExistence type="predicted"/>
<keyword evidence="2" id="KW-1185">Reference proteome</keyword>
<organism evidence="1 2">
    <name type="scientific">Catharanthus roseus</name>
    <name type="common">Madagascar periwinkle</name>
    <name type="synonym">Vinca rosea</name>
    <dbReference type="NCBI Taxonomy" id="4058"/>
    <lineage>
        <taxon>Eukaryota</taxon>
        <taxon>Viridiplantae</taxon>
        <taxon>Streptophyta</taxon>
        <taxon>Embryophyta</taxon>
        <taxon>Tracheophyta</taxon>
        <taxon>Spermatophyta</taxon>
        <taxon>Magnoliopsida</taxon>
        <taxon>eudicotyledons</taxon>
        <taxon>Gunneridae</taxon>
        <taxon>Pentapetalae</taxon>
        <taxon>asterids</taxon>
        <taxon>lamiids</taxon>
        <taxon>Gentianales</taxon>
        <taxon>Apocynaceae</taxon>
        <taxon>Rauvolfioideae</taxon>
        <taxon>Vinceae</taxon>
        <taxon>Catharanthinae</taxon>
        <taxon>Catharanthus</taxon>
    </lineage>
</organism>
<dbReference type="EMBL" id="CM044701">
    <property type="protein sequence ID" value="KAI5680357.1"/>
    <property type="molecule type" value="Genomic_DNA"/>
</dbReference>
<evidence type="ECO:0000313" key="2">
    <source>
        <dbReference type="Proteomes" id="UP001060085"/>
    </source>
</evidence>
<gene>
    <name evidence="1" type="ORF">M9H77_01584</name>
</gene>
<sequence>MNSHPATVAPINSVPEGLCEFEYKGSTVVEPIPAISIMQKLKVRQTTVSFVYTYKHVLMIQTVAHKRSNEAANQKSFVYESQANVMNGLINEPGECIDVGNVTGVHGFTTDNKLLCPLLRPLPIPLRTRGGLPLPRELKPDPEPEHDPDPDPEPLDFPIFLCAIDTCSQ</sequence>
<comment type="caution">
    <text evidence="1">The sequence shown here is derived from an EMBL/GenBank/DDBJ whole genome shotgun (WGS) entry which is preliminary data.</text>
</comment>
<evidence type="ECO:0000313" key="1">
    <source>
        <dbReference type="EMBL" id="KAI5680357.1"/>
    </source>
</evidence>
<protein>
    <submittedName>
        <fullName evidence="1">Uncharacterized protein</fullName>
    </submittedName>
</protein>
<name>A0ACC0C665_CATRO</name>
<dbReference type="Proteomes" id="UP001060085">
    <property type="component" value="Linkage Group LG01"/>
</dbReference>
<reference evidence="2" key="1">
    <citation type="journal article" date="2023" name="Nat. Plants">
        <title>Single-cell RNA sequencing provides a high-resolution roadmap for understanding the multicellular compartmentation of specialized metabolism.</title>
        <authorList>
            <person name="Sun S."/>
            <person name="Shen X."/>
            <person name="Li Y."/>
            <person name="Li Y."/>
            <person name="Wang S."/>
            <person name="Li R."/>
            <person name="Zhang H."/>
            <person name="Shen G."/>
            <person name="Guo B."/>
            <person name="Wei J."/>
            <person name="Xu J."/>
            <person name="St-Pierre B."/>
            <person name="Chen S."/>
            <person name="Sun C."/>
        </authorList>
    </citation>
    <scope>NUCLEOTIDE SEQUENCE [LARGE SCALE GENOMIC DNA]</scope>
</reference>